<proteinExistence type="predicted"/>
<protein>
    <recommendedName>
        <fullName evidence="4">DUF2191 domain-containing protein</fullName>
    </recommendedName>
</protein>
<feature type="compositionally biased region" description="Pro residues" evidence="1">
    <location>
        <begin position="40"/>
        <end position="51"/>
    </location>
</feature>
<dbReference type="AlphaFoldDB" id="A0A4Y3WM90"/>
<organism evidence="2 3">
    <name type="scientific">Pseudonocardia hydrocarbonoxydans</name>
    <dbReference type="NCBI Taxonomy" id="76726"/>
    <lineage>
        <taxon>Bacteria</taxon>
        <taxon>Bacillati</taxon>
        <taxon>Actinomycetota</taxon>
        <taxon>Actinomycetes</taxon>
        <taxon>Pseudonocardiales</taxon>
        <taxon>Pseudonocardiaceae</taxon>
        <taxon>Pseudonocardia</taxon>
    </lineage>
</organism>
<evidence type="ECO:0000256" key="1">
    <source>
        <dbReference type="SAM" id="MobiDB-lite"/>
    </source>
</evidence>
<dbReference type="Proteomes" id="UP000320338">
    <property type="component" value="Unassembled WGS sequence"/>
</dbReference>
<feature type="compositionally biased region" description="Pro residues" evidence="1">
    <location>
        <begin position="60"/>
        <end position="75"/>
    </location>
</feature>
<accession>A0A4Y3WM90</accession>
<feature type="region of interest" description="Disordered" evidence="1">
    <location>
        <begin position="36"/>
        <end position="81"/>
    </location>
</feature>
<reference evidence="2 3" key="1">
    <citation type="submission" date="2019-06" db="EMBL/GenBank/DDBJ databases">
        <title>Whole genome shotgun sequence of Pseudonocardia hydrocarbonoxydans NBRC 14498.</title>
        <authorList>
            <person name="Hosoyama A."/>
            <person name="Uohara A."/>
            <person name="Ohji S."/>
            <person name="Ichikawa N."/>
        </authorList>
    </citation>
    <scope>NUCLEOTIDE SEQUENCE [LARGE SCALE GENOMIC DNA]</scope>
    <source>
        <strain evidence="2 3">NBRC 14498</strain>
    </source>
</reference>
<comment type="caution">
    <text evidence="2">The sequence shown here is derived from an EMBL/GenBank/DDBJ whole genome shotgun (WGS) entry which is preliminary data.</text>
</comment>
<dbReference type="RefSeq" id="WP_141278136.1">
    <property type="nucleotide sequence ID" value="NZ_BAAARZ010000060.1"/>
</dbReference>
<sequence>MARIEMDVDDELLGRAALALGTHGAPETVLAALRAAARPGPRPEVPGPLPGERPARSPHDPPGPLDPPARPGDFPRPPEIR</sequence>
<dbReference type="EMBL" id="BJNG01000015">
    <property type="protein sequence ID" value="GEC19588.1"/>
    <property type="molecule type" value="Genomic_DNA"/>
</dbReference>
<name>A0A4Y3WM90_9PSEU</name>
<gene>
    <name evidence="2" type="ORF">PHY01_18710</name>
</gene>
<evidence type="ECO:0000313" key="3">
    <source>
        <dbReference type="Proteomes" id="UP000320338"/>
    </source>
</evidence>
<keyword evidence="3" id="KW-1185">Reference proteome</keyword>
<evidence type="ECO:0008006" key="4">
    <source>
        <dbReference type="Google" id="ProtNLM"/>
    </source>
</evidence>
<evidence type="ECO:0000313" key="2">
    <source>
        <dbReference type="EMBL" id="GEC19588.1"/>
    </source>
</evidence>